<proteinExistence type="predicted"/>
<reference evidence="1 2" key="1">
    <citation type="submission" date="2016-10" db="EMBL/GenBank/DDBJ databases">
        <title>Comparative genomics of Bacillus thuringiensis reveals a path to pathogens against multiple invertebrate hosts.</title>
        <authorList>
            <person name="Zheng J."/>
            <person name="Gao Q."/>
            <person name="Liu H."/>
            <person name="Peng D."/>
            <person name="Ruan L."/>
            <person name="Sun M."/>
        </authorList>
    </citation>
    <scope>NUCLEOTIDE SEQUENCE [LARGE SCALE GENOMIC DNA]</scope>
    <source>
        <strain evidence="1">BGSC 4BB1</strain>
    </source>
</reference>
<dbReference type="EMBL" id="NFCY01000015">
    <property type="protein sequence ID" value="OTX53139.1"/>
    <property type="molecule type" value="Genomic_DNA"/>
</dbReference>
<dbReference type="RefSeq" id="WP_065212008.1">
    <property type="nucleotide sequence ID" value="NZ_NFCY01000015.1"/>
</dbReference>
<evidence type="ECO:0000313" key="2">
    <source>
        <dbReference type="Proteomes" id="UP000194733"/>
    </source>
</evidence>
<accession>A0A9Q5SMP4</accession>
<dbReference type="AlphaFoldDB" id="A0A9Q5SMP4"/>
<evidence type="ECO:0000313" key="1">
    <source>
        <dbReference type="EMBL" id="OTX53139.1"/>
    </source>
</evidence>
<comment type="caution">
    <text evidence="1">The sequence shown here is derived from an EMBL/GenBank/DDBJ whole genome shotgun (WGS) entry which is preliminary data.</text>
</comment>
<name>A0A9Q5SMP4_BACTU</name>
<dbReference type="Proteomes" id="UP000194733">
    <property type="component" value="Unassembled WGS sequence"/>
</dbReference>
<sequence length="114" mass="12565">MGITLAIVLPNLVSADTVNTSVNNSQKEMKSGSILDWKEEIFYALEVVGENEAVKIPGASVYNWTDSLGKERGYYDVVYHQFSVEADDSPIITNSINVFVGKTTLTNDTDLEQT</sequence>
<organism evidence="1 2">
    <name type="scientific">Bacillus thuringiensis serovar sooncheon</name>
    <dbReference type="NCBI Taxonomy" id="180891"/>
    <lineage>
        <taxon>Bacteria</taxon>
        <taxon>Bacillati</taxon>
        <taxon>Bacillota</taxon>
        <taxon>Bacilli</taxon>
        <taxon>Bacillales</taxon>
        <taxon>Bacillaceae</taxon>
        <taxon>Bacillus</taxon>
        <taxon>Bacillus cereus group</taxon>
    </lineage>
</organism>
<protein>
    <submittedName>
        <fullName evidence="1">Uncharacterized protein</fullName>
    </submittedName>
</protein>
<gene>
    <name evidence="1" type="ORF">BK724_04670</name>
</gene>